<comment type="caution">
    <text evidence="1">The sequence shown here is derived from an EMBL/GenBank/DDBJ whole genome shotgun (WGS) entry which is preliminary data.</text>
</comment>
<dbReference type="HOGENOM" id="CLU_2525464_0_0_5"/>
<gene>
    <name evidence="1" type="ORF">rosmuc_02773</name>
</gene>
<evidence type="ECO:0000313" key="1">
    <source>
        <dbReference type="EMBL" id="KGM87293.1"/>
    </source>
</evidence>
<dbReference type="AlphaFoldDB" id="A0A0A0HME2"/>
<evidence type="ECO:0000313" key="2">
    <source>
        <dbReference type="Proteomes" id="UP000030021"/>
    </source>
</evidence>
<sequence length="84" mass="9445">MKLITSGFQALFPFEKPTESFSSCMARVPPREKNQHIAQSRAGGAIKRPMRSDHQKHALLFRYENQPSRSQGRCIAAAGRESLT</sequence>
<dbReference type="Proteomes" id="UP000030021">
    <property type="component" value="Unassembled WGS sequence"/>
</dbReference>
<dbReference type="EMBL" id="AONH01000015">
    <property type="protein sequence ID" value="KGM87293.1"/>
    <property type="molecule type" value="Genomic_DNA"/>
</dbReference>
<protein>
    <submittedName>
        <fullName evidence="1">Uncharacterized protein</fullName>
    </submittedName>
</protein>
<name>A0A0A0HME2_9RHOB</name>
<accession>A0A0A0HME2</accession>
<proteinExistence type="predicted"/>
<reference evidence="1 2" key="1">
    <citation type="submission" date="2013-01" db="EMBL/GenBank/DDBJ databases">
        <authorList>
            <person name="Fiebig A."/>
            <person name="Goeker M."/>
            <person name="Klenk H.-P.P."/>
        </authorList>
    </citation>
    <scope>NUCLEOTIDE SEQUENCE [LARGE SCALE GENOMIC DNA]</scope>
    <source>
        <strain evidence="1 2">DSM 17069</strain>
    </source>
</reference>
<organism evidence="1 2">
    <name type="scientific">Roseovarius mucosus DSM 17069</name>
    <dbReference type="NCBI Taxonomy" id="1288298"/>
    <lineage>
        <taxon>Bacteria</taxon>
        <taxon>Pseudomonadati</taxon>
        <taxon>Pseudomonadota</taxon>
        <taxon>Alphaproteobacteria</taxon>
        <taxon>Rhodobacterales</taxon>
        <taxon>Roseobacteraceae</taxon>
        <taxon>Roseovarius</taxon>
    </lineage>
</organism>